<accession>A0A261EYW7</accession>
<dbReference type="OrthoDB" id="4823070at2"/>
<comment type="caution">
    <text evidence="1">The sequence shown here is derived from an EMBL/GenBank/DDBJ whole genome shotgun (WGS) entry which is preliminary data.</text>
</comment>
<evidence type="ECO:0000313" key="2">
    <source>
        <dbReference type="Proteomes" id="UP000216454"/>
    </source>
</evidence>
<reference evidence="1 2" key="1">
    <citation type="journal article" date="2017" name="BMC Genomics">
        <title>Comparative genomic and phylogenomic analyses of the Bifidobacteriaceae family.</title>
        <authorList>
            <person name="Lugli G.A."/>
            <person name="Milani C."/>
            <person name="Turroni F."/>
            <person name="Duranti S."/>
            <person name="Mancabelli L."/>
            <person name="Mangifesta M."/>
            <person name="Ferrario C."/>
            <person name="Modesto M."/>
            <person name="Mattarelli P."/>
            <person name="Jiri K."/>
            <person name="van Sinderen D."/>
            <person name="Ventura M."/>
        </authorList>
    </citation>
    <scope>NUCLEOTIDE SEQUENCE [LARGE SCALE GENOMIC DNA]</scope>
    <source>
        <strain evidence="1 2">DSM 24744</strain>
    </source>
</reference>
<organism evidence="1 2">
    <name type="scientific">Pseudoscardovia suis</name>
    <dbReference type="NCBI Taxonomy" id="987063"/>
    <lineage>
        <taxon>Bacteria</taxon>
        <taxon>Bacillati</taxon>
        <taxon>Actinomycetota</taxon>
        <taxon>Actinomycetes</taxon>
        <taxon>Bifidobacteriales</taxon>
        <taxon>Bifidobacteriaceae</taxon>
        <taxon>Pseudoscardovia</taxon>
    </lineage>
</organism>
<dbReference type="RefSeq" id="WP_094690980.1">
    <property type="nucleotide sequence ID" value="NZ_MWWQ01000006.1"/>
</dbReference>
<name>A0A261EYW7_9BIFI</name>
<gene>
    <name evidence="1" type="ORF">PSSU_0649</name>
</gene>
<evidence type="ECO:0000313" key="1">
    <source>
        <dbReference type="EMBL" id="OZG51866.1"/>
    </source>
</evidence>
<dbReference type="Proteomes" id="UP000216454">
    <property type="component" value="Unassembled WGS sequence"/>
</dbReference>
<protein>
    <submittedName>
        <fullName evidence="1">Uncharacterized protein</fullName>
    </submittedName>
</protein>
<dbReference type="EMBL" id="MWWQ01000006">
    <property type="protein sequence ID" value="OZG51866.1"/>
    <property type="molecule type" value="Genomic_DNA"/>
</dbReference>
<proteinExistence type="predicted"/>
<keyword evidence="2" id="KW-1185">Reference proteome</keyword>
<dbReference type="AlphaFoldDB" id="A0A261EYW7"/>
<sequence length="228" mass="25564">MSFQETTQELREYQDVLQEYGADVVRRLRPGLTREDALHAAEKRGLFLTEDALALWMWHDGDASAESSTNSWCGDAGIVASLSFPSLGDALDIALKNPVLKDESRKADPESVIDVYSLPVATLWGEPHISLHCTKQNPDALKDAPVPGDTLTYYGDGYLTYFGDGYGVDSIHTIPFAQMVRSWTRYVQMGYWKVYPDGQLREDQYWGLPGHSGEQEVKDLLKKLDGEE</sequence>